<sequence length="414" mass="47519">MTELLTSLFFLNILLFVIIVSYKYKSILMFTFMLSIILSYSGRGIAIKYNIINSRYMGTEEGFILSNLYVCAWTLVVGVLYVLVRGILKSNANFEVIDNKKKQIVICLKTRMLLLLFFIINLFGVIHILQTIGFEYLWLSRMSALNGIGYWAIMSTIYLYIVIFFLCAFIITKTRINWFIALHLVPATLFTMIYGSRASFIEPLIILIISFSLSRKISKKLLIVYIGFVCFVVVFFPILTGRDSFQGVASIFASTPEFDVLWSLVDAKYDDKIFTYLSPIYWMFGDSFKDGNSIITQMFFLRVWESGAQLRPGAIGESILNLGWLGGLLIAGVAGSILGFIDNLISKKRRILDILIYGMCIVLLMKWVRGDEFRVFLNIAIFILSLSLIFFTNSFFRNLIITYSKGLTFIMRRR</sequence>
<keyword evidence="1" id="KW-0472">Membrane</keyword>
<name>A0ABU9DDH0_9BACL</name>
<evidence type="ECO:0000256" key="1">
    <source>
        <dbReference type="SAM" id="Phobius"/>
    </source>
</evidence>
<feature type="transmembrane region" description="Helical" evidence="1">
    <location>
        <begin position="200"/>
        <end position="215"/>
    </location>
</feature>
<feature type="transmembrane region" description="Helical" evidence="1">
    <location>
        <begin position="178"/>
        <end position="194"/>
    </location>
</feature>
<dbReference type="Proteomes" id="UP001469365">
    <property type="component" value="Unassembled WGS sequence"/>
</dbReference>
<proteinExistence type="predicted"/>
<evidence type="ECO:0000313" key="2">
    <source>
        <dbReference type="EMBL" id="MEK8126902.1"/>
    </source>
</evidence>
<feature type="transmembrane region" description="Helical" evidence="1">
    <location>
        <begin position="104"/>
        <end position="128"/>
    </location>
</feature>
<feature type="transmembrane region" description="Helical" evidence="1">
    <location>
        <begin position="29"/>
        <end position="51"/>
    </location>
</feature>
<comment type="caution">
    <text evidence="2">The sequence shown here is derived from an EMBL/GenBank/DDBJ whole genome shotgun (WGS) entry which is preliminary data.</text>
</comment>
<keyword evidence="1" id="KW-0812">Transmembrane</keyword>
<gene>
    <name evidence="2" type="ORF">WMW72_03165</name>
</gene>
<feature type="transmembrane region" description="Helical" evidence="1">
    <location>
        <begin position="319"/>
        <end position="339"/>
    </location>
</feature>
<keyword evidence="1" id="KW-1133">Transmembrane helix</keyword>
<feature type="transmembrane region" description="Helical" evidence="1">
    <location>
        <begin position="222"/>
        <end position="240"/>
    </location>
</feature>
<evidence type="ECO:0008006" key="4">
    <source>
        <dbReference type="Google" id="ProtNLM"/>
    </source>
</evidence>
<protein>
    <recommendedName>
        <fullName evidence="4">Oligosaccharide repeat unit polymerase</fullName>
    </recommendedName>
</protein>
<feature type="transmembrane region" description="Helical" evidence="1">
    <location>
        <begin position="6"/>
        <end position="22"/>
    </location>
</feature>
<dbReference type="EMBL" id="JBBPCC010000001">
    <property type="protein sequence ID" value="MEK8126902.1"/>
    <property type="molecule type" value="Genomic_DNA"/>
</dbReference>
<feature type="transmembrane region" description="Helical" evidence="1">
    <location>
        <begin position="375"/>
        <end position="396"/>
    </location>
</feature>
<reference evidence="2 3" key="1">
    <citation type="submission" date="2024-04" db="EMBL/GenBank/DDBJ databases">
        <title>draft genome sequnece of Paenibacillus filicis.</title>
        <authorList>
            <person name="Kim D.-U."/>
        </authorList>
    </citation>
    <scope>NUCLEOTIDE SEQUENCE [LARGE SCALE GENOMIC DNA]</scope>
    <source>
        <strain evidence="2 3">KACC14197</strain>
    </source>
</reference>
<feature type="transmembrane region" description="Helical" evidence="1">
    <location>
        <begin position="351"/>
        <end position="369"/>
    </location>
</feature>
<organism evidence="2 3">
    <name type="scientific">Paenibacillus filicis</name>
    <dbReference type="NCBI Taxonomy" id="669464"/>
    <lineage>
        <taxon>Bacteria</taxon>
        <taxon>Bacillati</taxon>
        <taxon>Bacillota</taxon>
        <taxon>Bacilli</taxon>
        <taxon>Bacillales</taxon>
        <taxon>Paenibacillaceae</taxon>
        <taxon>Paenibacillus</taxon>
    </lineage>
</organism>
<evidence type="ECO:0000313" key="3">
    <source>
        <dbReference type="Proteomes" id="UP001469365"/>
    </source>
</evidence>
<accession>A0ABU9DDH0</accession>
<feature type="transmembrane region" description="Helical" evidence="1">
    <location>
        <begin position="148"/>
        <end position="171"/>
    </location>
</feature>
<keyword evidence="3" id="KW-1185">Reference proteome</keyword>
<feature type="transmembrane region" description="Helical" evidence="1">
    <location>
        <begin position="63"/>
        <end position="84"/>
    </location>
</feature>
<dbReference type="RefSeq" id="WP_341413946.1">
    <property type="nucleotide sequence ID" value="NZ_JBBPCC010000001.1"/>
</dbReference>